<dbReference type="GO" id="GO:0016874">
    <property type="term" value="F:ligase activity"/>
    <property type="evidence" value="ECO:0007669"/>
    <property type="project" value="UniProtKB-KW"/>
</dbReference>
<dbReference type="Gene3D" id="3.30.1280.10">
    <property type="entry name" value="Phosphoribosylformylglycinamidine synthase subunit PurS"/>
    <property type="match status" value="2"/>
</dbReference>
<keyword evidence="3" id="KW-0658">Purine biosynthesis</keyword>
<dbReference type="GO" id="GO:0006164">
    <property type="term" value="P:purine nucleotide biosynthetic process"/>
    <property type="evidence" value="ECO:0007669"/>
    <property type="project" value="UniProtKB-KW"/>
</dbReference>
<dbReference type="Proteomes" id="UP000485562">
    <property type="component" value="Unassembled WGS sequence"/>
</dbReference>
<evidence type="ECO:0000256" key="4">
    <source>
        <dbReference type="ARBA" id="ARBA00022840"/>
    </source>
</evidence>
<reference evidence="5" key="1">
    <citation type="submission" date="2017-02" db="EMBL/GenBank/DDBJ databases">
        <title>Delving into the versatile metabolic prowess of the omnipresent phylum Bacteroidetes.</title>
        <authorList>
            <person name="Nobu M.K."/>
            <person name="Mei R."/>
            <person name="Narihiro T."/>
            <person name="Kuroda K."/>
            <person name="Liu W.-T."/>
        </authorList>
    </citation>
    <scope>NUCLEOTIDE SEQUENCE</scope>
    <source>
        <strain evidence="5">ADurb.Bin131</strain>
    </source>
</reference>
<keyword evidence="2" id="KW-0547">Nucleotide-binding</keyword>
<keyword evidence="4" id="KW-0067">ATP-binding</keyword>
<dbReference type="Pfam" id="PF02700">
    <property type="entry name" value="PurS"/>
    <property type="match status" value="2"/>
</dbReference>
<keyword evidence="1" id="KW-0436">Ligase</keyword>
<evidence type="ECO:0000256" key="3">
    <source>
        <dbReference type="ARBA" id="ARBA00022755"/>
    </source>
</evidence>
<accession>A0A1V6CBE1</accession>
<dbReference type="InterPro" id="IPR036604">
    <property type="entry name" value="PurS-like_sf"/>
</dbReference>
<gene>
    <name evidence="5" type="ORF">BWX89_00624</name>
</gene>
<name>A0A1V6CBE1_UNCT6</name>
<dbReference type="InterPro" id="IPR003850">
    <property type="entry name" value="PurS"/>
</dbReference>
<protein>
    <submittedName>
        <fullName evidence="5">Phosphoribosylformylglycinamidine synthase</fullName>
    </submittedName>
</protein>
<dbReference type="AlphaFoldDB" id="A0A1V6CBE1"/>
<evidence type="ECO:0000313" key="5">
    <source>
        <dbReference type="EMBL" id="OQB74144.1"/>
    </source>
</evidence>
<evidence type="ECO:0000256" key="2">
    <source>
        <dbReference type="ARBA" id="ARBA00022741"/>
    </source>
</evidence>
<comment type="caution">
    <text evidence="5">The sequence shown here is derived from an EMBL/GenBank/DDBJ whole genome shotgun (WGS) entry which is preliminary data.</text>
</comment>
<sequence>MSAYIIEITLKKNLFDAFGNEVLHSIRELGMDGIEKVYVYDVYKVYGDVDISTVRKIGRDLLLDPVSQTMRVYQFNNKERCKNPCVEVWYLPGVTDPVASTAMKGIRDLGIKKRLNINCGKRYEFIGKKLDRKTLEIISTKILANTLIHQCIIKGI</sequence>
<evidence type="ECO:0000256" key="1">
    <source>
        <dbReference type="ARBA" id="ARBA00022598"/>
    </source>
</evidence>
<proteinExistence type="predicted"/>
<organism evidence="5">
    <name type="scientific">candidate division TA06 bacterium ADurb.Bin131</name>
    <dbReference type="NCBI Taxonomy" id="1852827"/>
    <lineage>
        <taxon>Bacteria</taxon>
        <taxon>Bacteria division TA06</taxon>
    </lineage>
</organism>
<dbReference type="SUPFAM" id="SSF82697">
    <property type="entry name" value="PurS-like"/>
    <property type="match status" value="2"/>
</dbReference>
<dbReference type="GO" id="GO:0005524">
    <property type="term" value="F:ATP binding"/>
    <property type="evidence" value="ECO:0007669"/>
    <property type="project" value="UniProtKB-KW"/>
</dbReference>
<dbReference type="EMBL" id="MWDQ01000050">
    <property type="protein sequence ID" value="OQB74144.1"/>
    <property type="molecule type" value="Genomic_DNA"/>
</dbReference>